<feature type="region of interest" description="Disordered" evidence="1">
    <location>
        <begin position="20"/>
        <end position="89"/>
    </location>
</feature>
<reference evidence="3" key="1">
    <citation type="journal article" date="2019" name="Plant Biotechnol. J.">
        <title>Genome sequencing of the Australian wild diploid species Gossypium australe highlights disease resistance and delayed gland morphogenesis.</title>
        <authorList>
            <person name="Cai Y."/>
            <person name="Cai X."/>
            <person name="Wang Q."/>
            <person name="Wang P."/>
            <person name="Zhang Y."/>
            <person name="Cai C."/>
            <person name="Xu Y."/>
            <person name="Wang K."/>
            <person name="Zhou Z."/>
            <person name="Wang C."/>
            <person name="Geng S."/>
            <person name="Li B."/>
            <person name="Dong Q."/>
            <person name="Hou Y."/>
            <person name="Wang H."/>
            <person name="Ai P."/>
            <person name="Liu Z."/>
            <person name="Yi F."/>
            <person name="Sun M."/>
            <person name="An G."/>
            <person name="Cheng J."/>
            <person name="Zhang Y."/>
            <person name="Shi Q."/>
            <person name="Xie Y."/>
            <person name="Shi X."/>
            <person name="Chang Y."/>
            <person name="Huang F."/>
            <person name="Chen Y."/>
            <person name="Hong S."/>
            <person name="Mi L."/>
            <person name="Sun Q."/>
            <person name="Zhang L."/>
            <person name="Zhou B."/>
            <person name="Peng R."/>
            <person name="Zhang X."/>
            <person name="Liu F."/>
        </authorList>
    </citation>
    <scope>NUCLEOTIDE SEQUENCE [LARGE SCALE GENOMIC DNA]</scope>
    <source>
        <strain evidence="3">cv. PA1801</strain>
    </source>
</reference>
<keyword evidence="3" id="KW-1185">Reference proteome</keyword>
<name>A0A5B6VWH3_9ROSI</name>
<accession>A0A5B6VWH3</accession>
<protein>
    <submittedName>
        <fullName evidence="2">Mutant gag-pol polyprotein</fullName>
    </submittedName>
</protein>
<dbReference type="Proteomes" id="UP000325315">
    <property type="component" value="Unassembled WGS sequence"/>
</dbReference>
<proteinExistence type="predicted"/>
<dbReference type="AlphaFoldDB" id="A0A5B6VWH3"/>
<gene>
    <name evidence="2" type="ORF">EPI10_023858</name>
</gene>
<dbReference type="EMBL" id="SMMG02000005">
    <property type="protein sequence ID" value="KAA3473486.1"/>
    <property type="molecule type" value="Genomic_DNA"/>
</dbReference>
<dbReference type="PANTHER" id="PTHR35046">
    <property type="entry name" value="ZINC KNUCKLE (CCHC-TYPE) FAMILY PROTEIN"/>
    <property type="match status" value="1"/>
</dbReference>
<evidence type="ECO:0000256" key="1">
    <source>
        <dbReference type="SAM" id="MobiDB-lite"/>
    </source>
</evidence>
<feature type="compositionally biased region" description="Basic and acidic residues" evidence="1">
    <location>
        <begin position="60"/>
        <end position="89"/>
    </location>
</feature>
<evidence type="ECO:0000313" key="3">
    <source>
        <dbReference type="Proteomes" id="UP000325315"/>
    </source>
</evidence>
<dbReference type="OrthoDB" id="1000896at2759"/>
<organism evidence="2 3">
    <name type="scientific">Gossypium australe</name>
    <dbReference type="NCBI Taxonomy" id="47621"/>
    <lineage>
        <taxon>Eukaryota</taxon>
        <taxon>Viridiplantae</taxon>
        <taxon>Streptophyta</taxon>
        <taxon>Embryophyta</taxon>
        <taxon>Tracheophyta</taxon>
        <taxon>Spermatophyta</taxon>
        <taxon>Magnoliopsida</taxon>
        <taxon>eudicotyledons</taxon>
        <taxon>Gunneridae</taxon>
        <taxon>Pentapetalae</taxon>
        <taxon>rosids</taxon>
        <taxon>malvids</taxon>
        <taxon>Malvales</taxon>
        <taxon>Malvaceae</taxon>
        <taxon>Malvoideae</taxon>
        <taxon>Gossypium</taxon>
    </lineage>
</organism>
<evidence type="ECO:0000313" key="2">
    <source>
        <dbReference type="EMBL" id="KAA3473486.1"/>
    </source>
</evidence>
<comment type="caution">
    <text evidence="2">The sequence shown here is derived from an EMBL/GenBank/DDBJ whole genome shotgun (WGS) entry which is preliminary data.</text>
</comment>
<feature type="compositionally biased region" description="Acidic residues" evidence="1">
    <location>
        <begin position="47"/>
        <end position="59"/>
    </location>
</feature>
<dbReference type="PANTHER" id="PTHR35046:SF9">
    <property type="entry name" value="RNA-DIRECTED DNA POLYMERASE"/>
    <property type="match status" value="1"/>
</dbReference>
<sequence>MERLLDRRLNPLEDHLFQVEAQRPREVTPEVARQRCGRPNQRREQQWEIDEDINEFSEGESDHESNISVGRRDPQNRSQRDRRWEDDDLKNIKLTIPPFQGKSDPEAYLEWEKKIELVFDCPNYSKNKKVKLAAIEFFDYAMIWWDQLTTSQRCNEERPITM</sequence>